<sequence>METEPNSHETSTGEAAPSSPDSLSQLKLDITKLEQFLSLYQGKVQQLEKEAIELERAGNHPAAILKMKEKMYIEKKLEKDRQRRSDLKQKLAQMERSEQ</sequence>
<keyword evidence="3" id="KW-1185">Reference proteome</keyword>
<reference evidence="2 3" key="1">
    <citation type="journal article" date="2022" name="bioRxiv">
        <title>Genomics of Preaxostyla Flagellates Illuminates Evolutionary Transitions and the Path Towards Mitochondrial Loss.</title>
        <authorList>
            <person name="Novak L.V.F."/>
            <person name="Treitli S.C."/>
            <person name="Pyrih J."/>
            <person name="Halakuc P."/>
            <person name="Pipaliya S.V."/>
            <person name="Vacek V."/>
            <person name="Brzon O."/>
            <person name="Soukal P."/>
            <person name="Eme L."/>
            <person name="Dacks J.B."/>
            <person name="Karnkowska A."/>
            <person name="Elias M."/>
            <person name="Hampl V."/>
        </authorList>
    </citation>
    <scope>NUCLEOTIDE SEQUENCE [LARGE SCALE GENOMIC DNA]</scope>
    <source>
        <strain evidence="2">NAU3</strain>
        <tissue evidence="2">Gut</tissue>
    </source>
</reference>
<dbReference type="Proteomes" id="UP001281761">
    <property type="component" value="Unassembled WGS sequence"/>
</dbReference>
<feature type="region of interest" description="Disordered" evidence="1">
    <location>
        <begin position="77"/>
        <end position="99"/>
    </location>
</feature>
<name>A0ABQ9YED9_9EUKA</name>
<feature type="compositionally biased region" description="Polar residues" evidence="1">
    <location>
        <begin position="8"/>
        <end position="23"/>
    </location>
</feature>
<feature type="region of interest" description="Disordered" evidence="1">
    <location>
        <begin position="1"/>
        <end position="23"/>
    </location>
</feature>
<comment type="caution">
    <text evidence="2">The sequence shown here is derived from an EMBL/GenBank/DDBJ whole genome shotgun (WGS) entry which is preliminary data.</text>
</comment>
<proteinExistence type="predicted"/>
<dbReference type="EMBL" id="JARBJD010000013">
    <property type="protein sequence ID" value="KAK2962045.1"/>
    <property type="molecule type" value="Genomic_DNA"/>
</dbReference>
<evidence type="ECO:0000313" key="3">
    <source>
        <dbReference type="Proteomes" id="UP001281761"/>
    </source>
</evidence>
<evidence type="ECO:0000256" key="1">
    <source>
        <dbReference type="SAM" id="MobiDB-lite"/>
    </source>
</evidence>
<gene>
    <name evidence="2" type="ORF">BLNAU_3101</name>
</gene>
<accession>A0ABQ9YED9</accession>
<protein>
    <recommendedName>
        <fullName evidence="4">DUF465 domain-containing protein</fullName>
    </recommendedName>
</protein>
<evidence type="ECO:0000313" key="2">
    <source>
        <dbReference type="EMBL" id="KAK2962045.1"/>
    </source>
</evidence>
<evidence type="ECO:0008006" key="4">
    <source>
        <dbReference type="Google" id="ProtNLM"/>
    </source>
</evidence>
<organism evidence="2 3">
    <name type="scientific">Blattamonas nauphoetae</name>
    <dbReference type="NCBI Taxonomy" id="2049346"/>
    <lineage>
        <taxon>Eukaryota</taxon>
        <taxon>Metamonada</taxon>
        <taxon>Preaxostyla</taxon>
        <taxon>Oxymonadida</taxon>
        <taxon>Blattamonas</taxon>
    </lineage>
</organism>